<keyword evidence="1" id="KW-0812">Transmembrane</keyword>
<evidence type="ECO:0000256" key="1">
    <source>
        <dbReference type="SAM" id="Phobius"/>
    </source>
</evidence>
<feature type="transmembrane region" description="Helical" evidence="1">
    <location>
        <begin position="12"/>
        <end position="31"/>
    </location>
</feature>
<name>A0AAV2B769_9ARAC</name>
<organism evidence="2 3">
    <name type="scientific">Larinioides sclopetarius</name>
    <dbReference type="NCBI Taxonomy" id="280406"/>
    <lineage>
        <taxon>Eukaryota</taxon>
        <taxon>Metazoa</taxon>
        <taxon>Ecdysozoa</taxon>
        <taxon>Arthropoda</taxon>
        <taxon>Chelicerata</taxon>
        <taxon>Arachnida</taxon>
        <taxon>Araneae</taxon>
        <taxon>Araneomorphae</taxon>
        <taxon>Entelegynae</taxon>
        <taxon>Araneoidea</taxon>
        <taxon>Araneidae</taxon>
        <taxon>Larinioides</taxon>
    </lineage>
</organism>
<sequence length="48" mass="5373">MRCTLKLLSYGLSYHGFLPRFVLFLIVGTGISDVRRGYLLSSVESHLG</sequence>
<keyword evidence="3" id="KW-1185">Reference proteome</keyword>
<proteinExistence type="predicted"/>
<accession>A0AAV2B769</accession>
<comment type="caution">
    <text evidence="2">The sequence shown here is derived from an EMBL/GenBank/DDBJ whole genome shotgun (WGS) entry which is preliminary data.</text>
</comment>
<dbReference type="EMBL" id="CAXIEN010000298">
    <property type="protein sequence ID" value="CAL1292078.1"/>
    <property type="molecule type" value="Genomic_DNA"/>
</dbReference>
<evidence type="ECO:0000313" key="3">
    <source>
        <dbReference type="Proteomes" id="UP001497382"/>
    </source>
</evidence>
<gene>
    <name evidence="2" type="ORF">LARSCL_LOCUS17448</name>
</gene>
<dbReference type="AlphaFoldDB" id="A0AAV2B769"/>
<keyword evidence="1" id="KW-0472">Membrane</keyword>
<keyword evidence="1" id="KW-1133">Transmembrane helix</keyword>
<reference evidence="2 3" key="1">
    <citation type="submission" date="2024-04" db="EMBL/GenBank/DDBJ databases">
        <authorList>
            <person name="Rising A."/>
            <person name="Reimegard J."/>
            <person name="Sonavane S."/>
            <person name="Akerstrom W."/>
            <person name="Nylinder S."/>
            <person name="Hedman E."/>
            <person name="Kallberg Y."/>
        </authorList>
    </citation>
    <scope>NUCLEOTIDE SEQUENCE [LARGE SCALE GENOMIC DNA]</scope>
</reference>
<protein>
    <submittedName>
        <fullName evidence="2">Uncharacterized protein</fullName>
    </submittedName>
</protein>
<evidence type="ECO:0000313" key="2">
    <source>
        <dbReference type="EMBL" id="CAL1292078.1"/>
    </source>
</evidence>
<dbReference type="Proteomes" id="UP001497382">
    <property type="component" value="Unassembled WGS sequence"/>
</dbReference>